<feature type="region of interest" description="Disordered" evidence="1">
    <location>
        <begin position="83"/>
        <end position="106"/>
    </location>
</feature>
<evidence type="ECO:0000256" key="1">
    <source>
        <dbReference type="SAM" id="MobiDB-lite"/>
    </source>
</evidence>
<feature type="region of interest" description="Disordered" evidence="1">
    <location>
        <begin position="127"/>
        <end position="168"/>
    </location>
</feature>
<feature type="compositionally biased region" description="Basic residues" evidence="1">
    <location>
        <begin position="1"/>
        <end position="15"/>
    </location>
</feature>
<dbReference type="Proteomes" id="UP000639643">
    <property type="component" value="Unassembled WGS sequence"/>
</dbReference>
<feature type="compositionally biased region" description="Basic and acidic residues" evidence="1">
    <location>
        <begin position="88"/>
        <end position="98"/>
    </location>
</feature>
<proteinExistence type="predicted"/>
<feature type="compositionally biased region" description="Acidic residues" evidence="1">
    <location>
        <begin position="136"/>
        <end position="149"/>
    </location>
</feature>
<gene>
    <name evidence="2" type="ORF">CMUS01_13423</name>
</gene>
<dbReference type="EMBL" id="WIGM01000844">
    <property type="protein sequence ID" value="KAF6810678.1"/>
    <property type="molecule type" value="Genomic_DNA"/>
</dbReference>
<comment type="caution">
    <text evidence="2">The sequence shown here is derived from an EMBL/GenBank/DDBJ whole genome shotgun (WGS) entry which is preliminary data.</text>
</comment>
<evidence type="ECO:0000313" key="2">
    <source>
        <dbReference type="EMBL" id="KAF6810678.1"/>
    </source>
</evidence>
<protein>
    <submittedName>
        <fullName evidence="2">Uncharacterized protein</fullName>
    </submittedName>
</protein>
<feature type="region of interest" description="Disordered" evidence="1">
    <location>
        <begin position="1"/>
        <end position="31"/>
    </location>
</feature>
<name>A0A8H6MWB9_9PEZI</name>
<sequence>MRKTLGATRRRRTTHKGPSDPHSGRRSSIPQVTIDFESVPYGAKYISGIPFDIMGRTFRIAQAATRETWFVVMYPVTGEISELPRSTTDARQKREQGSERSGMPMPLARELASANIKIKTNLELYELPRERHCTTEEDDEGDDDDNDNDTNDKSGNPNRWDGDSNETL</sequence>
<accession>A0A8H6MWB9</accession>
<organism evidence="2 3">
    <name type="scientific">Colletotrichum musicola</name>
    <dbReference type="NCBI Taxonomy" id="2175873"/>
    <lineage>
        <taxon>Eukaryota</taxon>
        <taxon>Fungi</taxon>
        <taxon>Dikarya</taxon>
        <taxon>Ascomycota</taxon>
        <taxon>Pezizomycotina</taxon>
        <taxon>Sordariomycetes</taxon>
        <taxon>Hypocreomycetidae</taxon>
        <taxon>Glomerellales</taxon>
        <taxon>Glomerellaceae</taxon>
        <taxon>Colletotrichum</taxon>
        <taxon>Colletotrichum orchidearum species complex</taxon>
    </lineage>
</organism>
<dbReference type="OrthoDB" id="4841523at2759"/>
<evidence type="ECO:0000313" key="3">
    <source>
        <dbReference type="Proteomes" id="UP000639643"/>
    </source>
</evidence>
<dbReference type="AlphaFoldDB" id="A0A8H6MWB9"/>
<reference evidence="2" key="1">
    <citation type="journal article" date="2020" name="Phytopathology">
        <title>Genome Sequence Resources of Colletotrichum truncatum, C. plurivorum, C. musicola, and C. sojae: Four Species Pathogenic to Soybean (Glycine max).</title>
        <authorList>
            <person name="Rogerio F."/>
            <person name="Boufleur T.R."/>
            <person name="Ciampi-Guillardi M."/>
            <person name="Sukno S.A."/>
            <person name="Thon M.R."/>
            <person name="Massola Junior N.S."/>
            <person name="Baroncelli R."/>
        </authorList>
    </citation>
    <scope>NUCLEOTIDE SEQUENCE</scope>
    <source>
        <strain evidence="2">LFN0074</strain>
    </source>
</reference>
<keyword evidence="3" id="KW-1185">Reference proteome</keyword>